<proteinExistence type="inferred from homology"/>
<feature type="compositionally biased region" description="Basic residues" evidence="5">
    <location>
        <begin position="198"/>
        <end position="216"/>
    </location>
</feature>
<evidence type="ECO:0000313" key="7">
    <source>
        <dbReference type="Proteomes" id="UP000016933"/>
    </source>
</evidence>
<dbReference type="AlphaFoldDB" id="M2YKT5"/>
<feature type="region of interest" description="Disordered" evidence="5">
    <location>
        <begin position="43"/>
        <end position="71"/>
    </location>
</feature>
<evidence type="ECO:0000313" key="6">
    <source>
        <dbReference type="EMBL" id="EME39581.1"/>
    </source>
</evidence>
<feature type="region of interest" description="Disordered" evidence="5">
    <location>
        <begin position="138"/>
        <end position="216"/>
    </location>
</feature>
<dbReference type="Proteomes" id="UP000016933">
    <property type="component" value="Unassembled WGS sequence"/>
</dbReference>
<sequence>MAPFSKKRKLVDRTVEELKFDNSARDEYLTGFSKRKAARKEAAKEAAIKRDKEEKVRERKQLREQRKEDLESHVAAVNDELRKQNAILNGEEDVDDFSGFEDSTPTLAPAAKEHQEELPDDAEYIDEDRYTTVTVEAMDDGKEEEFDKEEETAKYATKAQIDKKPLRKKRPWDKGGADKVKMKKKKFRYETKAERAVTRQKQKSQNKKFAKARREG</sequence>
<evidence type="ECO:0000256" key="2">
    <source>
        <dbReference type="ARBA" id="ARBA00007175"/>
    </source>
</evidence>
<comment type="similarity">
    <text evidence="2">Belongs to the RRP17 family.</text>
</comment>
<evidence type="ECO:0000256" key="1">
    <source>
        <dbReference type="ARBA" id="ARBA00004604"/>
    </source>
</evidence>
<feature type="compositionally biased region" description="Basic and acidic residues" evidence="5">
    <location>
        <begin position="188"/>
        <end position="197"/>
    </location>
</feature>
<dbReference type="PANTHER" id="PTHR14577:SF0">
    <property type="entry name" value="NUCLEOLAR PROTEIN 12"/>
    <property type="match status" value="1"/>
</dbReference>
<dbReference type="GO" id="GO:0019843">
    <property type="term" value="F:rRNA binding"/>
    <property type="evidence" value="ECO:0007669"/>
    <property type="project" value="TreeGrafter"/>
</dbReference>
<dbReference type="HOGENOM" id="CLU_067149_1_1_1"/>
<keyword evidence="4" id="KW-0539">Nucleus</keyword>
<accession>M2YKT5</accession>
<evidence type="ECO:0000256" key="3">
    <source>
        <dbReference type="ARBA" id="ARBA00023054"/>
    </source>
</evidence>
<feature type="compositionally biased region" description="Acidic residues" evidence="5">
    <location>
        <begin position="138"/>
        <end position="150"/>
    </location>
</feature>
<dbReference type="EMBL" id="KB446545">
    <property type="protein sequence ID" value="EME39581.1"/>
    <property type="molecule type" value="Genomic_DNA"/>
</dbReference>
<comment type="subcellular location">
    <subcellularLocation>
        <location evidence="1">Nucleus</location>
        <location evidence="1">Nucleolus</location>
    </subcellularLocation>
</comment>
<dbReference type="Pfam" id="PF09805">
    <property type="entry name" value="Nop25"/>
    <property type="match status" value="1"/>
</dbReference>
<keyword evidence="7" id="KW-1185">Reference proteome</keyword>
<gene>
    <name evidence="6" type="ORF">DOTSEDRAFT_56916</name>
</gene>
<dbReference type="InterPro" id="IPR019186">
    <property type="entry name" value="Nucleolar_protein_12"/>
</dbReference>
<reference evidence="7" key="1">
    <citation type="journal article" date="2012" name="PLoS Genet.">
        <title>The genomes of the fungal plant pathogens Cladosporium fulvum and Dothistroma septosporum reveal adaptation to different hosts and lifestyles but also signatures of common ancestry.</title>
        <authorList>
            <person name="de Wit P.J.G.M."/>
            <person name="van der Burgt A."/>
            <person name="Oekmen B."/>
            <person name="Stergiopoulos I."/>
            <person name="Abd-Elsalam K.A."/>
            <person name="Aerts A.L."/>
            <person name="Bahkali A.H."/>
            <person name="Beenen H.G."/>
            <person name="Chettri P."/>
            <person name="Cox M.P."/>
            <person name="Datema E."/>
            <person name="de Vries R.P."/>
            <person name="Dhillon B."/>
            <person name="Ganley A.R."/>
            <person name="Griffiths S.A."/>
            <person name="Guo Y."/>
            <person name="Hamelin R.C."/>
            <person name="Henrissat B."/>
            <person name="Kabir M.S."/>
            <person name="Jashni M.K."/>
            <person name="Kema G."/>
            <person name="Klaubauf S."/>
            <person name="Lapidus A."/>
            <person name="Levasseur A."/>
            <person name="Lindquist E."/>
            <person name="Mehrabi R."/>
            <person name="Ohm R.A."/>
            <person name="Owen T.J."/>
            <person name="Salamov A."/>
            <person name="Schwelm A."/>
            <person name="Schijlen E."/>
            <person name="Sun H."/>
            <person name="van den Burg H.A."/>
            <person name="van Ham R.C.H.J."/>
            <person name="Zhang S."/>
            <person name="Goodwin S.B."/>
            <person name="Grigoriev I.V."/>
            <person name="Collemare J."/>
            <person name="Bradshaw R.E."/>
        </authorList>
    </citation>
    <scope>NUCLEOTIDE SEQUENCE [LARGE SCALE GENOMIC DNA]</scope>
    <source>
        <strain evidence="7">NZE10 / CBS 128990</strain>
    </source>
</reference>
<protein>
    <submittedName>
        <fullName evidence="6">Uncharacterized protein</fullName>
    </submittedName>
</protein>
<dbReference type="OrthoDB" id="551633at2759"/>
<reference evidence="6 7" key="2">
    <citation type="journal article" date="2012" name="PLoS Pathog.">
        <title>Diverse lifestyles and strategies of plant pathogenesis encoded in the genomes of eighteen Dothideomycetes fungi.</title>
        <authorList>
            <person name="Ohm R.A."/>
            <person name="Feau N."/>
            <person name="Henrissat B."/>
            <person name="Schoch C.L."/>
            <person name="Horwitz B.A."/>
            <person name="Barry K.W."/>
            <person name="Condon B.J."/>
            <person name="Copeland A.C."/>
            <person name="Dhillon B."/>
            <person name="Glaser F."/>
            <person name="Hesse C.N."/>
            <person name="Kosti I."/>
            <person name="LaButti K."/>
            <person name="Lindquist E.A."/>
            <person name="Lucas S."/>
            <person name="Salamov A.A."/>
            <person name="Bradshaw R.E."/>
            <person name="Ciuffetti L."/>
            <person name="Hamelin R.C."/>
            <person name="Kema G.H.J."/>
            <person name="Lawrence C."/>
            <person name="Scott J.A."/>
            <person name="Spatafora J.W."/>
            <person name="Turgeon B.G."/>
            <person name="de Wit P.J.G.M."/>
            <person name="Zhong S."/>
            <person name="Goodwin S.B."/>
            <person name="Grigoriev I.V."/>
        </authorList>
    </citation>
    <scope>NUCLEOTIDE SEQUENCE [LARGE SCALE GENOMIC DNA]</scope>
    <source>
        <strain evidence="7">NZE10 / CBS 128990</strain>
    </source>
</reference>
<dbReference type="eggNOG" id="KOG4709">
    <property type="taxonomic scope" value="Eukaryota"/>
</dbReference>
<organism evidence="6 7">
    <name type="scientific">Dothistroma septosporum (strain NZE10 / CBS 128990)</name>
    <name type="common">Red band needle blight fungus</name>
    <name type="synonym">Mycosphaerella pini</name>
    <dbReference type="NCBI Taxonomy" id="675120"/>
    <lineage>
        <taxon>Eukaryota</taxon>
        <taxon>Fungi</taxon>
        <taxon>Dikarya</taxon>
        <taxon>Ascomycota</taxon>
        <taxon>Pezizomycotina</taxon>
        <taxon>Dothideomycetes</taxon>
        <taxon>Dothideomycetidae</taxon>
        <taxon>Mycosphaerellales</taxon>
        <taxon>Mycosphaerellaceae</taxon>
        <taxon>Dothistroma</taxon>
    </lineage>
</organism>
<evidence type="ECO:0000256" key="4">
    <source>
        <dbReference type="ARBA" id="ARBA00023242"/>
    </source>
</evidence>
<feature type="region of interest" description="Disordered" evidence="5">
    <location>
        <begin position="94"/>
        <end position="124"/>
    </location>
</feature>
<dbReference type="STRING" id="675120.M2YKT5"/>
<name>M2YKT5_DOTSN</name>
<dbReference type="PANTHER" id="PTHR14577">
    <property type="entry name" value="NUCLEOLAR PROTEIN 12"/>
    <property type="match status" value="1"/>
</dbReference>
<keyword evidence="3" id="KW-0175">Coiled coil</keyword>
<dbReference type="GO" id="GO:0005730">
    <property type="term" value="C:nucleolus"/>
    <property type="evidence" value="ECO:0007669"/>
    <property type="project" value="UniProtKB-SubCell"/>
</dbReference>
<evidence type="ECO:0000256" key="5">
    <source>
        <dbReference type="SAM" id="MobiDB-lite"/>
    </source>
</evidence>
<dbReference type="OMA" id="EWDGFPD"/>